<name>A0A815Z312_9BILA</name>
<dbReference type="Proteomes" id="UP000663866">
    <property type="component" value="Unassembled WGS sequence"/>
</dbReference>
<reference evidence="2" key="1">
    <citation type="submission" date="2021-02" db="EMBL/GenBank/DDBJ databases">
        <authorList>
            <person name="Nowell W R."/>
        </authorList>
    </citation>
    <scope>NUCLEOTIDE SEQUENCE</scope>
</reference>
<proteinExistence type="predicted"/>
<evidence type="ECO:0000313" key="4">
    <source>
        <dbReference type="EMBL" id="CAF2058927.1"/>
    </source>
</evidence>
<feature type="compositionally biased region" description="Polar residues" evidence="1">
    <location>
        <begin position="180"/>
        <end position="192"/>
    </location>
</feature>
<dbReference type="EMBL" id="CAJNOW010015270">
    <property type="protein sequence ID" value="CAF1640362.1"/>
    <property type="molecule type" value="Genomic_DNA"/>
</dbReference>
<dbReference type="AlphaFoldDB" id="A0A815Z312"/>
<evidence type="ECO:0000313" key="7">
    <source>
        <dbReference type="EMBL" id="CAF3802115.1"/>
    </source>
</evidence>
<feature type="region of interest" description="Disordered" evidence="1">
    <location>
        <begin position="152"/>
        <end position="207"/>
    </location>
</feature>
<evidence type="ECO:0000313" key="5">
    <source>
        <dbReference type="EMBL" id="CAF2090228.1"/>
    </source>
</evidence>
<comment type="caution">
    <text evidence="2">The sequence shown here is derived from an EMBL/GenBank/DDBJ whole genome shotgun (WGS) entry which is preliminary data.</text>
</comment>
<evidence type="ECO:0000313" key="9">
    <source>
        <dbReference type="Proteomes" id="UP000663855"/>
    </source>
</evidence>
<dbReference type="EMBL" id="CAJNRG010007690">
    <property type="protein sequence ID" value="CAF2097039.1"/>
    <property type="molecule type" value="Genomic_DNA"/>
</dbReference>
<dbReference type="OrthoDB" id="10016051at2759"/>
<dbReference type="EMBL" id="CAJNRF010004348">
    <property type="protein sequence ID" value="CAF2058927.1"/>
    <property type="molecule type" value="Genomic_DNA"/>
</dbReference>
<dbReference type="EMBL" id="CAJNRE010010381">
    <property type="protein sequence ID" value="CAF2090228.1"/>
    <property type="molecule type" value="Genomic_DNA"/>
</dbReference>
<evidence type="ECO:0000313" key="10">
    <source>
        <dbReference type="Proteomes" id="UP000663866"/>
    </source>
</evidence>
<sequence>MKKSAKGEVVLSACQIQATRLNRLEHRRLQRSVTVLHDDLEAHIARIRRQEQGLRYHFTNVVRYIKPNRSYQAWKQAHADEIAQDQEQEYIESIKLKQRPTTTIRKKATPGSLSLSTSLKETSAKPYRPLLLLLEPETERLSEPLFNIDGNIFRPKTSPNNKQAPGSHRVNPLLNMLNGRPSSSTNTARQANSSELSSNYSFSSAGTANGRKLMQGKYIRDHKESDLDALYRIALQNQTAYKPVENKRIEERKLYDKEFASQHRALRGSMRSAGVSNKLD</sequence>
<gene>
    <name evidence="2" type="ORF">CJN711_LOCUS32602</name>
    <name evidence="3" type="ORF">KQP761_LOCUS27947</name>
    <name evidence="5" type="ORF">MBJ925_LOCUS20200</name>
    <name evidence="8" type="ORF">OVN521_LOCUS4894</name>
    <name evidence="7" type="ORF">UXM345_LOCUS4871</name>
    <name evidence="4" type="ORF">WKI299_LOCUS11734</name>
    <name evidence="6" type="ORF">XDN619_LOCUS17917</name>
</gene>
<dbReference type="Proteomes" id="UP000663842">
    <property type="component" value="Unassembled WGS sequence"/>
</dbReference>
<protein>
    <submittedName>
        <fullName evidence="2">Uncharacterized protein</fullName>
    </submittedName>
</protein>
<evidence type="ECO:0000313" key="8">
    <source>
        <dbReference type="EMBL" id="CAF3818446.1"/>
    </source>
</evidence>
<organism evidence="2 9">
    <name type="scientific">Rotaria magnacalcarata</name>
    <dbReference type="NCBI Taxonomy" id="392030"/>
    <lineage>
        <taxon>Eukaryota</taxon>
        <taxon>Metazoa</taxon>
        <taxon>Spiralia</taxon>
        <taxon>Gnathifera</taxon>
        <taxon>Rotifera</taxon>
        <taxon>Eurotatoria</taxon>
        <taxon>Bdelloidea</taxon>
        <taxon>Philodinida</taxon>
        <taxon>Philodinidae</taxon>
        <taxon>Rotaria</taxon>
    </lineage>
</organism>
<dbReference type="Proteomes" id="UP000663887">
    <property type="component" value="Unassembled WGS sequence"/>
</dbReference>
<dbReference type="Proteomes" id="UP000663855">
    <property type="component" value="Unassembled WGS sequence"/>
</dbReference>
<dbReference type="Proteomes" id="UP000663856">
    <property type="component" value="Unassembled WGS sequence"/>
</dbReference>
<evidence type="ECO:0000256" key="1">
    <source>
        <dbReference type="SAM" id="MobiDB-lite"/>
    </source>
</evidence>
<dbReference type="EMBL" id="CAJOBF010000346">
    <property type="protein sequence ID" value="CAF3802115.1"/>
    <property type="molecule type" value="Genomic_DNA"/>
</dbReference>
<dbReference type="EMBL" id="CAJNOV010015616">
    <property type="protein sequence ID" value="CAF1577357.1"/>
    <property type="molecule type" value="Genomic_DNA"/>
</dbReference>
<evidence type="ECO:0000313" key="6">
    <source>
        <dbReference type="EMBL" id="CAF2097039.1"/>
    </source>
</evidence>
<feature type="compositionally biased region" description="Low complexity" evidence="1">
    <location>
        <begin position="193"/>
        <end position="204"/>
    </location>
</feature>
<evidence type="ECO:0000313" key="3">
    <source>
        <dbReference type="EMBL" id="CAF1640362.1"/>
    </source>
</evidence>
<evidence type="ECO:0000313" key="2">
    <source>
        <dbReference type="EMBL" id="CAF1577357.1"/>
    </source>
</evidence>
<dbReference type="Proteomes" id="UP000663834">
    <property type="component" value="Unassembled WGS sequence"/>
</dbReference>
<accession>A0A815Z312</accession>
<dbReference type="Proteomes" id="UP000663824">
    <property type="component" value="Unassembled WGS sequence"/>
</dbReference>
<dbReference type="EMBL" id="CAJOBG010000468">
    <property type="protein sequence ID" value="CAF3818446.1"/>
    <property type="molecule type" value="Genomic_DNA"/>
</dbReference>
<keyword evidence="10" id="KW-1185">Reference proteome</keyword>